<dbReference type="AlphaFoldDB" id="A0A9P3WI84"/>
<reference evidence="1" key="2">
    <citation type="submission" date="2020-10" db="EMBL/GenBank/DDBJ databases">
        <authorList>
            <consortium name="NCBI Pathogen Detection Project"/>
        </authorList>
    </citation>
    <scope>NUCLEOTIDE SEQUENCE</scope>
    <source>
        <strain evidence="1">CAVp300</strain>
    </source>
</reference>
<reference evidence="1" key="1">
    <citation type="journal article" date="2018" name="Genome Biol.">
        <title>SKESA: strategic k-mer extension for scrupulous assemblies.</title>
        <authorList>
            <person name="Souvorov A."/>
            <person name="Agarwala R."/>
            <person name="Lipman D.J."/>
        </authorList>
    </citation>
    <scope>NUCLEOTIDE SEQUENCE</scope>
    <source>
        <strain evidence="1">CAVp300</strain>
    </source>
</reference>
<proteinExistence type="predicted"/>
<evidence type="ECO:0000313" key="1">
    <source>
        <dbReference type="EMBL" id="HAT3584245.1"/>
    </source>
</evidence>
<organism evidence="1 2">
    <name type="scientific">Kluyvera intermedia</name>
    <name type="common">Enterobacter intermedius</name>
    <dbReference type="NCBI Taxonomy" id="61648"/>
    <lineage>
        <taxon>Bacteria</taxon>
        <taxon>Pseudomonadati</taxon>
        <taxon>Pseudomonadota</taxon>
        <taxon>Gammaproteobacteria</taxon>
        <taxon>Enterobacterales</taxon>
        <taxon>Enterobacteriaceae</taxon>
        <taxon>Kluyvera</taxon>
    </lineage>
</organism>
<dbReference type="RefSeq" id="WP_047373058.1">
    <property type="nucleotide sequence ID" value="NZ_CABMNU010000005.1"/>
</dbReference>
<comment type="caution">
    <text evidence="1">The sequence shown here is derived from an EMBL/GenBank/DDBJ whole genome shotgun (WGS) entry which is preliminary data.</text>
</comment>
<protein>
    <submittedName>
        <fullName evidence="1">Uncharacterized protein</fullName>
    </submittedName>
</protein>
<evidence type="ECO:0000313" key="2">
    <source>
        <dbReference type="Proteomes" id="UP000867740"/>
    </source>
</evidence>
<dbReference type="EMBL" id="DACSUM010000052">
    <property type="protein sequence ID" value="HAT3584245.1"/>
    <property type="molecule type" value="Genomic_DNA"/>
</dbReference>
<dbReference type="Proteomes" id="UP000867740">
    <property type="component" value="Unassembled WGS sequence"/>
</dbReference>
<name>A0A9P3WI84_KLUIN</name>
<gene>
    <name evidence="1" type="ORF">I8531_004617</name>
</gene>
<accession>A0A9P3WI84</accession>
<sequence>MSDQHIMKAMFTQQRIQIMHLGKHHKEYTDAYIFAWESGVYPFLHDLGGEHQYLPHELYGDYFEITAQKGASIYERLNRAWADEEDHLTYSCLESELMGVGGARDWRPDELMNVCRYLFLTGCFDDVFWKALCKPNGDSSWVEFVRDAYSREHDTAFM</sequence>